<comment type="caution">
    <text evidence="2">The sequence shown here is derived from an EMBL/GenBank/DDBJ whole genome shotgun (WGS) entry which is preliminary data.</text>
</comment>
<protein>
    <recommendedName>
        <fullName evidence="3">Terminase large subunit gp17-like C-terminal domain-containing protein</fullName>
    </recommendedName>
</protein>
<organism evidence="2">
    <name type="scientific">marine sediment metagenome</name>
    <dbReference type="NCBI Taxonomy" id="412755"/>
    <lineage>
        <taxon>unclassified sequences</taxon>
        <taxon>metagenomes</taxon>
        <taxon>ecological metagenomes</taxon>
    </lineage>
</organism>
<evidence type="ECO:0008006" key="3">
    <source>
        <dbReference type="Google" id="ProtNLM"/>
    </source>
</evidence>
<evidence type="ECO:0000256" key="1">
    <source>
        <dbReference type="SAM" id="MobiDB-lite"/>
    </source>
</evidence>
<accession>A0A0F9DAV5</accession>
<feature type="region of interest" description="Disordered" evidence="1">
    <location>
        <begin position="1"/>
        <end position="30"/>
    </location>
</feature>
<sequence length="240" mass="27834">KEEKGTGKTLYRKDPRTKEGQLMDRSRVGPPELERLQKSLGSYAWPARLQQRPSLREGGMIKMEWWPRYRVPLDKYDEIVQSWDTANKKGQQSAYSVCLTFGRSHEKARDDLLSVFRERMNIPDTQRTVVNLAKTRWGLVNALLIENAASGIGIIQHLQETTTLPIIPINPTTDKITRMDVETPTIEAGNIWLPEEAEWLPDFEIETRDFPGSSFMDQIDALSQYLNWVRHKVPTDWDMY</sequence>
<proteinExistence type="predicted"/>
<dbReference type="EMBL" id="LAZR01040276">
    <property type="protein sequence ID" value="KKL14891.1"/>
    <property type="molecule type" value="Genomic_DNA"/>
</dbReference>
<dbReference type="InterPro" id="IPR006517">
    <property type="entry name" value="Phage_terminase_lsu-like_C"/>
</dbReference>
<feature type="non-terminal residue" evidence="2">
    <location>
        <position position="1"/>
    </location>
</feature>
<name>A0A0F9DAV5_9ZZZZ</name>
<dbReference type="NCBIfam" id="TIGR01630">
    <property type="entry name" value="psiM2_ORF9"/>
    <property type="match status" value="1"/>
</dbReference>
<evidence type="ECO:0000313" key="2">
    <source>
        <dbReference type="EMBL" id="KKL14891.1"/>
    </source>
</evidence>
<reference evidence="2" key="1">
    <citation type="journal article" date="2015" name="Nature">
        <title>Complex archaea that bridge the gap between prokaryotes and eukaryotes.</title>
        <authorList>
            <person name="Spang A."/>
            <person name="Saw J.H."/>
            <person name="Jorgensen S.L."/>
            <person name="Zaremba-Niedzwiedzka K."/>
            <person name="Martijn J."/>
            <person name="Lind A.E."/>
            <person name="van Eijk R."/>
            <person name="Schleper C."/>
            <person name="Guy L."/>
            <person name="Ettema T.J."/>
        </authorList>
    </citation>
    <scope>NUCLEOTIDE SEQUENCE</scope>
</reference>
<gene>
    <name evidence="2" type="ORF">LCGC14_2511090</name>
</gene>
<dbReference type="AlphaFoldDB" id="A0A0F9DAV5"/>